<dbReference type="EMBL" id="CAJNIZ010046732">
    <property type="protein sequence ID" value="CAE7755324.1"/>
    <property type="molecule type" value="Genomic_DNA"/>
</dbReference>
<feature type="non-terminal residue" evidence="1">
    <location>
        <position position="170"/>
    </location>
</feature>
<comment type="caution">
    <text evidence="1">The sequence shown here is derived from an EMBL/GenBank/DDBJ whole genome shotgun (WGS) entry which is preliminary data.</text>
</comment>
<dbReference type="Proteomes" id="UP000649617">
    <property type="component" value="Unassembled WGS sequence"/>
</dbReference>
<keyword evidence="2" id="KW-1185">Reference proteome</keyword>
<dbReference type="AlphaFoldDB" id="A0A812XYK6"/>
<reference evidence="1" key="1">
    <citation type="submission" date="2021-02" db="EMBL/GenBank/DDBJ databases">
        <authorList>
            <person name="Dougan E. K."/>
            <person name="Rhodes N."/>
            <person name="Thang M."/>
            <person name="Chan C."/>
        </authorList>
    </citation>
    <scope>NUCLEOTIDE SEQUENCE</scope>
</reference>
<protein>
    <submittedName>
        <fullName evidence="1">LTA4H protein</fullName>
    </submittedName>
</protein>
<dbReference type="OrthoDB" id="79562at2759"/>
<evidence type="ECO:0000313" key="1">
    <source>
        <dbReference type="EMBL" id="CAE7755324.1"/>
    </source>
</evidence>
<name>A0A812XYK6_SYMPI</name>
<feature type="non-terminal residue" evidence="1">
    <location>
        <position position="1"/>
    </location>
</feature>
<gene>
    <name evidence="1" type="primary">LTA4H</name>
    <name evidence="1" type="ORF">SPIL2461_LOCUS21938</name>
</gene>
<evidence type="ECO:0000313" key="2">
    <source>
        <dbReference type="Proteomes" id="UP000649617"/>
    </source>
</evidence>
<accession>A0A812XYK6</accession>
<sequence>EAGFVDLAKALDLAIRSLQFSERLEKNAPKSCLHTQTKKSMPEYMNLVVRGCDRNGWPMRRVFLGHLSRVVANAAVGEADGSAPSEALTEFGKAGGWKYVISWLSEEPQVSTWPAFSTLDELGVSLSSQTPYKLFAVLHKVLTTPGFEGSKPASCLPRLERHLTRAVAIA</sequence>
<proteinExistence type="predicted"/>
<organism evidence="1 2">
    <name type="scientific">Symbiodinium pilosum</name>
    <name type="common">Dinoflagellate</name>
    <dbReference type="NCBI Taxonomy" id="2952"/>
    <lineage>
        <taxon>Eukaryota</taxon>
        <taxon>Sar</taxon>
        <taxon>Alveolata</taxon>
        <taxon>Dinophyceae</taxon>
        <taxon>Suessiales</taxon>
        <taxon>Symbiodiniaceae</taxon>
        <taxon>Symbiodinium</taxon>
    </lineage>
</organism>